<organism evidence="1 2">
    <name type="scientific">Ixodes persulcatus</name>
    <name type="common">Taiga tick</name>
    <dbReference type="NCBI Taxonomy" id="34615"/>
    <lineage>
        <taxon>Eukaryota</taxon>
        <taxon>Metazoa</taxon>
        <taxon>Ecdysozoa</taxon>
        <taxon>Arthropoda</taxon>
        <taxon>Chelicerata</taxon>
        <taxon>Arachnida</taxon>
        <taxon>Acari</taxon>
        <taxon>Parasitiformes</taxon>
        <taxon>Ixodida</taxon>
        <taxon>Ixodoidea</taxon>
        <taxon>Ixodidae</taxon>
        <taxon>Ixodinae</taxon>
        <taxon>Ixodes</taxon>
    </lineage>
</organism>
<gene>
    <name evidence="1" type="ORF">HPB47_010874</name>
</gene>
<sequence>MASDIMNQHGHRTCENGREHLWVHGKIGNVLTAVCILHLSVGNNRQEENNNILECVRRDMHNLHTGLSVLIMEDLNGHLVELDGREDNNGRMMRRLAEDLELEILNLREDCEGQHTWIVRDRRTCIDYELASKRLGTNRQTVVVDEEGEWSVNSDHKIIFLHFDTVRGTPSRS</sequence>
<reference evidence="1 2" key="1">
    <citation type="journal article" date="2020" name="Cell">
        <title>Large-Scale Comparative Analyses of Tick Genomes Elucidate Their Genetic Diversity and Vector Capacities.</title>
        <authorList>
            <consortium name="Tick Genome and Microbiome Consortium (TIGMIC)"/>
            <person name="Jia N."/>
            <person name="Wang J."/>
            <person name="Shi W."/>
            <person name="Du L."/>
            <person name="Sun Y."/>
            <person name="Zhan W."/>
            <person name="Jiang J.F."/>
            <person name="Wang Q."/>
            <person name="Zhang B."/>
            <person name="Ji P."/>
            <person name="Bell-Sakyi L."/>
            <person name="Cui X.M."/>
            <person name="Yuan T.T."/>
            <person name="Jiang B.G."/>
            <person name="Yang W.F."/>
            <person name="Lam T.T."/>
            <person name="Chang Q.C."/>
            <person name="Ding S.J."/>
            <person name="Wang X.J."/>
            <person name="Zhu J.G."/>
            <person name="Ruan X.D."/>
            <person name="Zhao L."/>
            <person name="Wei J.T."/>
            <person name="Ye R.Z."/>
            <person name="Que T.C."/>
            <person name="Du C.H."/>
            <person name="Zhou Y.H."/>
            <person name="Cheng J.X."/>
            <person name="Dai P.F."/>
            <person name="Guo W.B."/>
            <person name="Han X.H."/>
            <person name="Huang E.J."/>
            <person name="Li L.F."/>
            <person name="Wei W."/>
            <person name="Gao Y.C."/>
            <person name="Liu J.Z."/>
            <person name="Shao H.Z."/>
            <person name="Wang X."/>
            <person name="Wang C.C."/>
            <person name="Yang T.C."/>
            <person name="Huo Q.B."/>
            <person name="Li W."/>
            <person name="Chen H.Y."/>
            <person name="Chen S.E."/>
            <person name="Zhou L.G."/>
            <person name="Ni X.B."/>
            <person name="Tian J.H."/>
            <person name="Sheng Y."/>
            <person name="Liu T."/>
            <person name="Pan Y.S."/>
            <person name="Xia L.Y."/>
            <person name="Li J."/>
            <person name="Zhao F."/>
            <person name="Cao W.C."/>
        </authorList>
    </citation>
    <scope>NUCLEOTIDE SEQUENCE [LARGE SCALE GENOMIC DNA]</scope>
    <source>
        <strain evidence="1">Iper-2018</strain>
    </source>
</reference>
<accession>A0AC60NY36</accession>
<protein>
    <submittedName>
        <fullName evidence="1">Uncharacterized protein</fullName>
    </submittedName>
</protein>
<evidence type="ECO:0000313" key="1">
    <source>
        <dbReference type="EMBL" id="KAG0411987.1"/>
    </source>
</evidence>
<name>A0AC60NY36_IXOPE</name>
<evidence type="ECO:0000313" key="2">
    <source>
        <dbReference type="Proteomes" id="UP000805193"/>
    </source>
</evidence>
<dbReference type="Proteomes" id="UP000805193">
    <property type="component" value="Unassembled WGS sequence"/>
</dbReference>
<proteinExistence type="predicted"/>
<keyword evidence="2" id="KW-1185">Reference proteome</keyword>
<dbReference type="EMBL" id="JABSTQ010011385">
    <property type="protein sequence ID" value="KAG0411987.1"/>
    <property type="molecule type" value="Genomic_DNA"/>
</dbReference>
<comment type="caution">
    <text evidence="1">The sequence shown here is derived from an EMBL/GenBank/DDBJ whole genome shotgun (WGS) entry which is preliminary data.</text>
</comment>